<dbReference type="EMBL" id="JAOYFB010000002">
    <property type="protein sequence ID" value="KAK4007573.1"/>
    <property type="molecule type" value="Genomic_DNA"/>
</dbReference>
<feature type="compositionally biased region" description="Polar residues" evidence="1">
    <location>
        <begin position="13"/>
        <end position="23"/>
    </location>
</feature>
<accession>A0ABQ9Z3W1</accession>
<proteinExistence type="predicted"/>
<reference evidence="2 3" key="1">
    <citation type="journal article" date="2023" name="Nucleic Acids Res.">
        <title>The hologenome of Daphnia magna reveals possible DNA methylation and microbiome-mediated evolution of the host genome.</title>
        <authorList>
            <person name="Chaturvedi A."/>
            <person name="Li X."/>
            <person name="Dhandapani V."/>
            <person name="Marshall H."/>
            <person name="Kissane S."/>
            <person name="Cuenca-Cambronero M."/>
            <person name="Asole G."/>
            <person name="Calvet F."/>
            <person name="Ruiz-Romero M."/>
            <person name="Marangio P."/>
            <person name="Guigo R."/>
            <person name="Rago D."/>
            <person name="Mirbahai L."/>
            <person name="Eastwood N."/>
            <person name="Colbourne J.K."/>
            <person name="Zhou J."/>
            <person name="Mallon E."/>
            <person name="Orsini L."/>
        </authorList>
    </citation>
    <scope>NUCLEOTIDE SEQUENCE [LARGE SCALE GENOMIC DNA]</scope>
    <source>
        <strain evidence="2">LRV0_1</strain>
    </source>
</reference>
<evidence type="ECO:0000256" key="1">
    <source>
        <dbReference type="SAM" id="MobiDB-lite"/>
    </source>
</evidence>
<feature type="region of interest" description="Disordered" evidence="1">
    <location>
        <begin position="1"/>
        <end position="44"/>
    </location>
</feature>
<evidence type="ECO:0000313" key="2">
    <source>
        <dbReference type="EMBL" id="KAK4007573.1"/>
    </source>
</evidence>
<gene>
    <name evidence="2" type="ORF">OUZ56_012731</name>
</gene>
<dbReference type="Proteomes" id="UP001234178">
    <property type="component" value="Unassembled WGS sequence"/>
</dbReference>
<keyword evidence="3" id="KW-1185">Reference proteome</keyword>
<sequence>MRRSFDERLACHATTTPATQSPPEESEGKRRIVSGPPLFEENEECNNEEITASNTTGMANSVFRLPKTDLKAFDGDRKN</sequence>
<organism evidence="2 3">
    <name type="scientific">Daphnia magna</name>
    <dbReference type="NCBI Taxonomy" id="35525"/>
    <lineage>
        <taxon>Eukaryota</taxon>
        <taxon>Metazoa</taxon>
        <taxon>Ecdysozoa</taxon>
        <taxon>Arthropoda</taxon>
        <taxon>Crustacea</taxon>
        <taxon>Branchiopoda</taxon>
        <taxon>Diplostraca</taxon>
        <taxon>Cladocera</taxon>
        <taxon>Anomopoda</taxon>
        <taxon>Daphniidae</taxon>
        <taxon>Daphnia</taxon>
    </lineage>
</organism>
<protein>
    <submittedName>
        <fullName evidence="2">Uncharacterized protein</fullName>
    </submittedName>
</protein>
<evidence type="ECO:0000313" key="3">
    <source>
        <dbReference type="Proteomes" id="UP001234178"/>
    </source>
</evidence>
<name>A0ABQ9Z3W1_9CRUS</name>
<feature type="compositionally biased region" description="Basic and acidic residues" evidence="1">
    <location>
        <begin position="1"/>
        <end position="10"/>
    </location>
</feature>
<comment type="caution">
    <text evidence="2">The sequence shown here is derived from an EMBL/GenBank/DDBJ whole genome shotgun (WGS) entry which is preliminary data.</text>
</comment>